<comment type="caution">
    <text evidence="5">The sequence shown here is derived from an EMBL/GenBank/DDBJ whole genome shotgun (WGS) entry which is preliminary data.</text>
</comment>
<dbReference type="PRINTS" id="PR00038">
    <property type="entry name" value="HTHLUXR"/>
</dbReference>
<accession>A0A2N5E244</accession>
<evidence type="ECO:0000256" key="2">
    <source>
        <dbReference type="ARBA" id="ARBA00023125"/>
    </source>
</evidence>
<dbReference type="CDD" id="cd06170">
    <property type="entry name" value="LuxR_C_like"/>
    <property type="match status" value="1"/>
</dbReference>
<sequence length="222" mass="24779">MTCVASAITGDAFVHTCLEALTRLIPGSTGVYYLVDDNLVPGQHILAGISPETHQAYLRHFLLIDPLHPQRYNDQPVTLARMDESIRRSSYYRQFMVPNAMGDMTEIFVRQRKQIVAGLSLMRDKPFSLQEQQRLRAALPLIELATEELTPAAAGSRLTPKEQMIVGLVREGACNKRIASQLGVSLSTVKTHLRNIFSKTNASNRTELVAGLPVSHDRHYLN</sequence>
<proteinExistence type="predicted"/>
<dbReference type="GO" id="GO:0003677">
    <property type="term" value="F:DNA binding"/>
    <property type="evidence" value="ECO:0007669"/>
    <property type="project" value="UniProtKB-KW"/>
</dbReference>
<reference evidence="5 6" key="1">
    <citation type="submission" date="2017-12" db="EMBL/GenBank/DDBJ databases">
        <title>Characterization of six clinical isolates of Enterochimera gen. nov., a novel genus of the Yersiniaciae family and the three species Enterochimera arupensis sp. nov., Enterochimera coloradensis sp. nov, and Enterochimera californica sp. nov.</title>
        <authorList>
            <person name="Rossi A."/>
            <person name="Fisher M."/>
        </authorList>
    </citation>
    <scope>NUCLEOTIDE SEQUENCE [LARGE SCALE GENOMIC DNA]</scope>
    <source>
        <strain evidence="6">2015-Iso6</strain>
    </source>
</reference>
<dbReference type="OrthoDB" id="1806906at2"/>
<feature type="domain" description="HTH luxR-type" evidence="4">
    <location>
        <begin position="151"/>
        <end position="216"/>
    </location>
</feature>
<dbReference type="PANTHER" id="PTHR44688">
    <property type="entry name" value="DNA-BINDING TRANSCRIPTIONAL ACTIVATOR DEVR_DOSR"/>
    <property type="match status" value="1"/>
</dbReference>
<dbReference type="GO" id="GO:0006355">
    <property type="term" value="P:regulation of DNA-templated transcription"/>
    <property type="evidence" value="ECO:0007669"/>
    <property type="project" value="InterPro"/>
</dbReference>
<keyword evidence="6" id="KW-1185">Reference proteome</keyword>
<dbReference type="PROSITE" id="PS50043">
    <property type="entry name" value="HTH_LUXR_2"/>
    <property type="match status" value="1"/>
</dbReference>
<dbReference type="Proteomes" id="UP000234240">
    <property type="component" value="Unassembled WGS sequence"/>
</dbReference>
<evidence type="ECO:0000313" key="6">
    <source>
        <dbReference type="Proteomes" id="UP000234240"/>
    </source>
</evidence>
<evidence type="ECO:0000259" key="4">
    <source>
        <dbReference type="PROSITE" id="PS50043"/>
    </source>
</evidence>
<dbReference type="Gene3D" id="1.10.10.10">
    <property type="entry name" value="Winged helix-like DNA-binding domain superfamily/Winged helix DNA-binding domain"/>
    <property type="match status" value="1"/>
</dbReference>
<dbReference type="InterPro" id="IPR036388">
    <property type="entry name" value="WH-like_DNA-bd_sf"/>
</dbReference>
<dbReference type="SUPFAM" id="SSF46894">
    <property type="entry name" value="C-terminal effector domain of the bipartite response regulators"/>
    <property type="match status" value="1"/>
</dbReference>
<evidence type="ECO:0000256" key="3">
    <source>
        <dbReference type="ARBA" id="ARBA00023163"/>
    </source>
</evidence>
<keyword evidence="1" id="KW-0805">Transcription regulation</keyword>
<dbReference type="InterPro" id="IPR016032">
    <property type="entry name" value="Sig_transdc_resp-reg_C-effctor"/>
</dbReference>
<keyword evidence="2" id="KW-0238">DNA-binding</keyword>
<dbReference type="InterPro" id="IPR000792">
    <property type="entry name" value="Tscrpt_reg_LuxR_C"/>
</dbReference>
<dbReference type="Pfam" id="PF00196">
    <property type="entry name" value="GerE"/>
    <property type="match status" value="1"/>
</dbReference>
<dbReference type="AlphaFoldDB" id="A0A2N5E244"/>
<dbReference type="RefSeq" id="WP_101817048.1">
    <property type="nucleotide sequence ID" value="NZ_PJZF01000013.1"/>
</dbReference>
<dbReference type="PROSITE" id="PS00622">
    <property type="entry name" value="HTH_LUXR_1"/>
    <property type="match status" value="1"/>
</dbReference>
<dbReference type="PANTHER" id="PTHR44688:SF25">
    <property type="entry name" value="HTH LUXR-TYPE DOMAIN-CONTAINING PROTEIN"/>
    <property type="match status" value="1"/>
</dbReference>
<protein>
    <submittedName>
        <fullName evidence="5">Helix-turn-helix transcriptional regulator</fullName>
    </submittedName>
</protein>
<evidence type="ECO:0000256" key="1">
    <source>
        <dbReference type="ARBA" id="ARBA00023015"/>
    </source>
</evidence>
<gene>
    <name evidence="5" type="ORF">CYR55_14630</name>
</gene>
<organism evidence="5 6">
    <name type="scientific">Chimaeribacter californicus</name>
    <dbReference type="NCBI Taxonomy" id="2060067"/>
    <lineage>
        <taxon>Bacteria</taxon>
        <taxon>Pseudomonadati</taxon>
        <taxon>Pseudomonadota</taxon>
        <taxon>Gammaproteobacteria</taxon>
        <taxon>Enterobacterales</taxon>
        <taxon>Yersiniaceae</taxon>
        <taxon>Chimaeribacter</taxon>
    </lineage>
</organism>
<dbReference type="SMART" id="SM00421">
    <property type="entry name" value="HTH_LUXR"/>
    <property type="match status" value="1"/>
</dbReference>
<name>A0A2N5E244_9GAMM</name>
<dbReference type="EMBL" id="PJZF01000013">
    <property type="protein sequence ID" value="PLR34637.1"/>
    <property type="molecule type" value="Genomic_DNA"/>
</dbReference>
<evidence type="ECO:0000313" key="5">
    <source>
        <dbReference type="EMBL" id="PLR34637.1"/>
    </source>
</evidence>
<keyword evidence="3" id="KW-0804">Transcription</keyword>